<gene>
    <name evidence="1" type="ORF">NPIL_217271</name>
</gene>
<dbReference type="EMBL" id="BMAW01036465">
    <property type="protein sequence ID" value="GFU44133.1"/>
    <property type="molecule type" value="Genomic_DNA"/>
</dbReference>
<name>A0A8X6UPA6_NEPPI</name>
<evidence type="ECO:0000313" key="2">
    <source>
        <dbReference type="Proteomes" id="UP000887013"/>
    </source>
</evidence>
<organism evidence="1 2">
    <name type="scientific">Nephila pilipes</name>
    <name type="common">Giant wood spider</name>
    <name type="synonym">Nephila maculata</name>
    <dbReference type="NCBI Taxonomy" id="299642"/>
    <lineage>
        <taxon>Eukaryota</taxon>
        <taxon>Metazoa</taxon>
        <taxon>Ecdysozoa</taxon>
        <taxon>Arthropoda</taxon>
        <taxon>Chelicerata</taxon>
        <taxon>Arachnida</taxon>
        <taxon>Araneae</taxon>
        <taxon>Araneomorphae</taxon>
        <taxon>Entelegynae</taxon>
        <taxon>Araneoidea</taxon>
        <taxon>Nephilidae</taxon>
        <taxon>Nephila</taxon>
    </lineage>
</organism>
<dbReference type="AlphaFoldDB" id="A0A8X6UPA6"/>
<proteinExistence type="predicted"/>
<keyword evidence="2" id="KW-1185">Reference proteome</keyword>
<feature type="non-terminal residue" evidence="1">
    <location>
        <position position="1"/>
    </location>
</feature>
<accession>A0A8X6UPA6</accession>
<comment type="caution">
    <text evidence="1">The sequence shown here is derived from an EMBL/GenBank/DDBJ whole genome shotgun (WGS) entry which is preliminary data.</text>
</comment>
<protein>
    <submittedName>
        <fullName evidence="1">Uncharacterized protein</fullName>
    </submittedName>
</protein>
<reference evidence="1" key="1">
    <citation type="submission" date="2020-08" db="EMBL/GenBank/DDBJ databases">
        <title>Multicomponent nature underlies the extraordinary mechanical properties of spider dragline silk.</title>
        <authorList>
            <person name="Kono N."/>
            <person name="Nakamura H."/>
            <person name="Mori M."/>
            <person name="Yoshida Y."/>
            <person name="Ohtoshi R."/>
            <person name="Malay A.D."/>
            <person name="Moran D.A.P."/>
            <person name="Tomita M."/>
            <person name="Numata K."/>
            <person name="Arakawa K."/>
        </authorList>
    </citation>
    <scope>NUCLEOTIDE SEQUENCE</scope>
</reference>
<evidence type="ECO:0000313" key="1">
    <source>
        <dbReference type="EMBL" id="GFU44133.1"/>
    </source>
</evidence>
<sequence length="67" mass="7636">LITTSLIPPDVQTEHDHRDDLFSPFERLATGECRFPVGGNDFFPLYRGMEMEDNTLDKGTGSERILH</sequence>
<dbReference type="Proteomes" id="UP000887013">
    <property type="component" value="Unassembled WGS sequence"/>
</dbReference>